<reference evidence="3" key="2">
    <citation type="journal article" date="2008" name="Nucleic Acids Res.">
        <title>The rice annotation project database (RAP-DB): 2008 update.</title>
        <authorList>
            <consortium name="The rice annotation project (RAP)"/>
        </authorList>
    </citation>
    <scope>GENOME REANNOTATION</scope>
    <source>
        <strain evidence="3">cv. Nipponbare</strain>
    </source>
</reference>
<gene>
    <name evidence="2" type="primary">OJ1471_E11.18</name>
</gene>
<accession>Q6K9E1</accession>
<feature type="region of interest" description="Disordered" evidence="1">
    <location>
        <begin position="1"/>
        <end position="25"/>
    </location>
</feature>
<evidence type="ECO:0000313" key="3">
    <source>
        <dbReference type="Proteomes" id="UP000000763"/>
    </source>
</evidence>
<protein>
    <submittedName>
        <fullName evidence="2">Uncharacterized protein</fullName>
    </submittedName>
</protein>
<dbReference type="Proteomes" id="UP000000763">
    <property type="component" value="Chromosome 2"/>
</dbReference>
<reference evidence="3" key="1">
    <citation type="journal article" date="2005" name="Nature">
        <title>The map-based sequence of the rice genome.</title>
        <authorList>
            <consortium name="International rice genome sequencing project (IRGSP)"/>
            <person name="Matsumoto T."/>
            <person name="Wu J."/>
            <person name="Kanamori H."/>
            <person name="Katayose Y."/>
            <person name="Fujisawa M."/>
            <person name="Namiki N."/>
            <person name="Mizuno H."/>
            <person name="Yamamoto K."/>
            <person name="Antonio B.A."/>
            <person name="Baba T."/>
            <person name="Sakata K."/>
            <person name="Nagamura Y."/>
            <person name="Aoki H."/>
            <person name="Arikawa K."/>
            <person name="Arita K."/>
            <person name="Bito T."/>
            <person name="Chiden Y."/>
            <person name="Fujitsuka N."/>
            <person name="Fukunaka R."/>
            <person name="Hamada M."/>
            <person name="Harada C."/>
            <person name="Hayashi A."/>
            <person name="Hijishita S."/>
            <person name="Honda M."/>
            <person name="Hosokawa S."/>
            <person name="Ichikawa Y."/>
            <person name="Idonuma A."/>
            <person name="Iijima M."/>
            <person name="Ikeda M."/>
            <person name="Ikeno M."/>
            <person name="Ito K."/>
            <person name="Ito S."/>
            <person name="Ito T."/>
            <person name="Ito Y."/>
            <person name="Ito Y."/>
            <person name="Iwabuchi A."/>
            <person name="Kamiya K."/>
            <person name="Karasawa W."/>
            <person name="Kurita K."/>
            <person name="Katagiri S."/>
            <person name="Kikuta A."/>
            <person name="Kobayashi H."/>
            <person name="Kobayashi N."/>
            <person name="Machita K."/>
            <person name="Maehara T."/>
            <person name="Masukawa M."/>
            <person name="Mizubayashi T."/>
            <person name="Mukai Y."/>
            <person name="Nagasaki H."/>
            <person name="Nagata Y."/>
            <person name="Naito S."/>
            <person name="Nakashima M."/>
            <person name="Nakama Y."/>
            <person name="Nakamichi Y."/>
            <person name="Nakamura M."/>
            <person name="Meguro A."/>
            <person name="Negishi M."/>
            <person name="Ohta I."/>
            <person name="Ohta T."/>
            <person name="Okamoto M."/>
            <person name="Ono N."/>
            <person name="Saji S."/>
            <person name="Sakaguchi M."/>
            <person name="Sakai K."/>
            <person name="Shibata M."/>
            <person name="Shimokawa T."/>
            <person name="Song J."/>
            <person name="Takazaki Y."/>
            <person name="Terasawa K."/>
            <person name="Tsugane M."/>
            <person name="Tsuji K."/>
            <person name="Ueda S."/>
            <person name="Waki K."/>
            <person name="Yamagata H."/>
            <person name="Yamamoto M."/>
            <person name="Yamamoto S."/>
            <person name="Yamane H."/>
            <person name="Yoshiki S."/>
            <person name="Yoshihara R."/>
            <person name="Yukawa K."/>
            <person name="Zhong H."/>
            <person name="Yano M."/>
            <person name="Yuan Q."/>
            <person name="Ouyang S."/>
            <person name="Liu J."/>
            <person name="Jones K.M."/>
            <person name="Gansberger K."/>
            <person name="Moffat K."/>
            <person name="Hill J."/>
            <person name="Bera J."/>
            <person name="Fadrosh D."/>
            <person name="Jin S."/>
            <person name="Johri S."/>
            <person name="Kim M."/>
            <person name="Overton L."/>
            <person name="Reardon M."/>
            <person name="Tsitrin T."/>
            <person name="Vuong H."/>
            <person name="Weaver B."/>
            <person name="Ciecko A."/>
            <person name="Tallon L."/>
            <person name="Jackson J."/>
            <person name="Pai G."/>
            <person name="Aken S.V."/>
            <person name="Utterback T."/>
            <person name="Reidmuller S."/>
            <person name="Feldblyum T."/>
            <person name="Hsiao J."/>
            <person name="Zismann V."/>
            <person name="Iobst S."/>
            <person name="de Vazeille A.R."/>
            <person name="Buell C.R."/>
            <person name="Ying K."/>
            <person name="Li Y."/>
            <person name="Lu T."/>
            <person name="Huang Y."/>
            <person name="Zhao Q."/>
            <person name="Feng Q."/>
            <person name="Zhang L."/>
            <person name="Zhu J."/>
            <person name="Weng Q."/>
            <person name="Mu J."/>
            <person name="Lu Y."/>
            <person name="Fan D."/>
            <person name="Liu Y."/>
            <person name="Guan J."/>
            <person name="Zhang Y."/>
            <person name="Yu S."/>
            <person name="Liu X."/>
            <person name="Zhang Y."/>
            <person name="Hong G."/>
            <person name="Han B."/>
            <person name="Choisne N."/>
            <person name="Demange N."/>
            <person name="Orjeda G."/>
            <person name="Samain S."/>
            <person name="Cattolico L."/>
            <person name="Pelletier E."/>
            <person name="Couloux A."/>
            <person name="Segurens B."/>
            <person name="Wincker P."/>
            <person name="D'Hont A."/>
            <person name="Scarpelli C."/>
            <person name="Weissenbach J."/>
            <person name="Salanoubat M."/>
            <person name="Quetier F."/>
            <person name="Yu Y."/>
            <person name="Kim H.R."/>
            <person name="Rambo T."/>
            <person name="Currie J."/>
            <person name="Collura K."/>
            <person name="Luo M."/>
            <person name="Yang T."/>
            <person name="Ammiraju J.S.S."/>
            <person name="Engler F."/>
            <person name="Soderlund C."/>
            <person name="Wing R.A."/>
            <person name="Palmer L.E."/>
            <person name="de la Bastide M."/>
            <person name="Spiegel L."/>
            <person name="Nascimento L."/>
            <person name="Zutavern T."/>
            <person name="O'Shaughnessy A."/>
            <person name="Dike S."/>
            <person name="Dedhia N."/>
            <person name="Preston R."/>
            <person name="Balija V."/>
            <person name="McCombie W.R."/>
            <person name="Chow T."/>
            <person name="Chen H."/>
            <person name="Chung M."/>
            <person name="Chen C."/>
            <person name="Shaw J."/>
            <person name="Wu H."/>
            <person name="Hsiao K."/>
            <person name="Chao Y."/>
            <person name="Chu M."/>
            <person name="Cheng C."/>
            <person name="Hour A."/>
            <person name="Lee P."/>
            <person name="Lin S."/>
            <person name="Lin Y."/>
            <person name="Liou J."/>
            <person name="Liu S."/>
            <person name="Hsing Y."/>
            <person name="Raghuvanshi S."/>
            <person name="Mohanty A."/>
            <person name="Bharti A.K."/>
            <person name="Gaur A."/>
            <person name="Gupta V."/>
            <person name="Kumar D."/>
            <person name="Ravi V."/>
            <person name="Vij S."/>
            <person name="Kapur A."/>
            <person name="Khurana P."/>
            <person name="Khurana P."/>
            <person name="Khurana J.P."/>
            <person name="Tyagi A.K."/>
            <person name="Gaikwad K."/>
            <person name="Singh A."/>
            <person name="Dalal V."/>
            <person name="Srivastava S."/>
            <person name="Dixit A."/>
            <person name="Pal A.K."/>
            <person name="Ghazi I.A."/>
            <person name="Yadav M."/>
            <person name="Pandit A."/>
            <person name="Bhargava A."/>
            <person name="Sureshbabu K."/>
            <person name="Batra K."/>
            <person name="Sharma T.R."/>
            <person name="Mohapatra T."/>
            <person name="Singh N.K."/>
            <person name="Messing J."/>
            <person name="Nelson A.B."/>
            <person name="Fuks G."/>
            <person name="Kavchok S."/>
            <person name="Keizer G."/>
            <person name="Linton E."/>
            <person name="Llaca V."/>
            <person name="Song R."/>
            <person name="Tanyolac B."/>
            <person name="Young S."/>
            <person name="Ho-Il K."/>
            <person name="Hahn J.H."/>
            <person name="Sangsakoo G."/>
            <person name="Vanavichit A."/>
            <person name="de Mattos Luiz.A.T."/>
            <person name="Zimmer P.D."/>
            <person name="Malone G."/>
            <person name="Dellagostin O."/>
            <person name="de Oliveira A.C."/>
            <person name="Bevan M."/>
            <person name="Bancroft I."/>
            <person name="Minx P."/>
            <person name="Cordum H."/>
            <person name="Wilson R."/>
            <person name="Cheng Z."/>
            <person name="Jin W."/>
            <person name="Jiang J."/>
            <person name="Leong S.A."/>
            <person name="Iwama H."/>
            <person name="Gojobori T."/>
            <person name="Itoh T."/>
            <person name="Niimura Y."/>
            <person name="Fujii Y."/>
            <person name="Habara T."/>
            <person name="Sakai H."/>
            <person name="Sato Y."/>
            <person name="Wilson G."/>
            <person name="Kumar K."/>
            <person name="McCouch S."/>
            <person name="Juretic N."/>
            <person name="Hoen D."/>
            <person name="Wright S."/>
            <person name="Bruskiewich R."/>
            <person name="Bureau T."/>
            <person name="Miyao A."/>
            <person name="Hirochika H."/>
            <person name="Nishikawa T."/>
            <person name="Kadowaki K."/>
            <person name="Sugiura M."/>
            <person name="Burr B."/>
            <person name="Sasaki T."/>
        </authorList>
    </citation>
    <scope>NUCLEOTIDE SEQUENCE [LARGE SCALE GENOMIC DNA]</scope>
    <source>
        <strain evidence="3">cv. Nipponbare</strain>
    </source>
</reference>
<evidence type="ECO:0000256" key="1">
    <source>
        <dbReference type="SAM" id="MobiDB-lite"/>
    </source>
</evidence>
<dbReference type="AlphaFoldDB" id="Q6K9E1"/>
<organism evidence="2 3">
    <name type="scientific">Oryza sativa subsp. japonica</name>
    <name type="common">Rice</name>
    <dbReference type="NCBI Taxonomy" id="39947"/>
    <lineage>
        <taxon>Eukaryota</taxon>
        <taxon>Viridiplantae</taxon>
        <taxon>Streptophyta</taxon>
        <taxon>Embryophyta</taxon>
        <taxon>Tracheophyta</taxon>
        <taxon>Spermatophyta</taxon>
        <taxon>Magnoliopsida</taxon>
        <taxon>Liliopsida</taxon>
        <taxon>Poales</taxon>
        <taxon>Poaceae</taxon>
        <taxon>BOP clade</taxon>
        <taxon>Oryzoideae</taxon>
        <taxon>Oryzeae</taxon>
        <taxon>Oryzinae</taxon>
        <taxon>Oryza</taxon>
        <taxon>Oryza sativa</taxon>
    </lineage>
</organism>
<sequence length="53" mass="5774">MRRQEATDTSAHRPGTGTPQDRSPGSYLYLASLASWRNTPLLDQSAVLVVSQS</sequence>
<evidence type="ECO:0000313" key="2">
    <source>
        <dbReference type="EMBL" id="BAD22989.1"/>
    </source>
</evidence>
<dbReference type="EMBL" id="AP004062">
    <property type="protein sequence ID" value="BAD22989.1"/>
    <property type="molecule type" value="Genomic_DNA"/>
</dbReference>
<name>Q6K9E1_ORYSJ</name>
<proteinExistence type="predicted"/>